<dbReference type="Proteomes" id="UP000182544">
    <property type="component" value="Unassembled WGS sequence"/>
</dbReference>
<dbReference type="OrthoDB" id="9788959at2"/>
<dbReference type="InterPro" id="IPR006015">
    <property type="entry name" value="Universal_stress_UspA"/>
</dbReference>
<dbReference type="Gene3D" id="3.40.50.620">
    <property type="entry name" value="HUPs"/>
    <property type="match status" value="2"/>
</dbReference>
<feature type="domain" description="UspA" evidence="2">
    <location>
        <begin position="24"/>
        <end position="169"/>
    </location>
</feature>
<evidence type="ECO:0000313" key="3">
    <source>
        <dbReference type="EMBL" id="SFZ91447.1"/>
    </source>
</evidence>
<proteinExistence type="inferred from homology"/>
<dbReference type="InterPro" id="IPR014729">
    <property type="entry name" value="Rossmann-like_a/b/a_fold"/>
</dbReference>
<gene>
    <name evidence="3" type="ORF">SAMN05428642_10271</name>
</gene>
<dbReference type="STRING" id="369401.SAMN05428642_10271"/>
<dbReference type="AlphaFoldDB" id="A0A1K2IGD6"/>
<dbReference type="CDD" id="cd00293">
    <property type="entry name" value="USP-like"/>
    <property type="match status" value="1"/>
</dbReference>
<protein>
    <submittedName>
        <fullName evidence="3">Nucleotide-binding universal stress protein, UspA family</fullName>
    </submittedName>
</protein>
<organism evidence="3 4">
    <name type="scientific">Flaviramulus basaltis</name>
    <dbReference type="NCBI Taxonomy" id="369401"/>
    <lineage>
        <taxon>Bacteria</taxon>
        <taxon>Pseudomonadati</taxon>
        <taxon>Bacteroidota</taxon>
        <taxon>Flavobacteriia</taxon>
        <taxon>Flavobacteriales</taxon>
        <taxon>Flavobacteriaceae</taxon>
        <taxon>Flaviramulus</taxon>
    </lineage>
</organism>
<name>A0A1K2IGD6_9FLAO</name>
<accession>A0A1K2IGD6</accession>
<dbReference type="PRINTS" id="PR01438">
    <property type="entry name" value="UNVRSLSTRESS"/>
</dbReference>
<dbReference type="InterPro" id="IPR006016">
    <property type="entry name" value="UspA"/>
</dbReference>
<dbReference type="EMBL" id="FPKV01000002">
    <property type="protein sequence ID" value="SFZ91447.1"/>
    <property type="molecule type" value="Genomic_DNA"/>
</dbReference>
<evidence type="ECO:0000256" key="1">
    <source>
        <dbReference type="ARBA" id="ARBA00008791"/>
    </source>
</evidence>
<dbReference type="Pfam" id="PF00582">
    <property type="entry name" value="Usp"/>
    <property type="match status" value="1"/>
</dbReference>
<comment type="similarity">
    <text evidence="1">Belongs to the universal stress protein A family.</text>
</comment>
<sequence length="302" mass="34725">MIIVIVFSDLPYYFYLRTNIVFLMKTILLPTDFSKNSINAINYAVKLFEHITCHFYILNVQKASSFISDDMMSVSSSATIYNTLIDAAKKSITNIISQIENHSANSNHTFYSIVDYDNFVDAINQTSSNHNVDLIVMGTKGASGLDKVIFGSNTVRVMQRCDVPVLAIPEGCKFKKLDTIAFTSSFRTSYFLRNLKPLKDLVTAYKSKLKILHVIEDYNYEEKLNENIGFFEENFTDVIFDRIVTEEKNIYNSIHDYVIENNIKMIAMLSKKHPFLIRLFSKHSVETFAFKIDIPFLVMHNS</sequence>
<dbReference type="SUPFAM" id="SSF52402">
    <property type="entry name" value="Adenine nucleotide alpha hydrolases-like"/>
    <property type="match status" value="2"/>
</dbReference>
<reference evidence="3 4" key="1">
    <citation type="submission" date="2016-10" db="EMBL/GenBank/DDBJ databases">
        <authorList>
            <person name="de Groot N.N."/>
        </authorList>
    </citation>
    <scope>NUCLEOTIDE SEQUENCE [LARGE SCALE GENOMIC DNA]</scope>
    <source>
        <strain evidence="3 4">DSM 18180</strain>
    </source>
</reference>
<evidence type="ECO:0000313" key="4">
    <source>
        <dbReference type="Proteomes" id="UP000182544"/>
    </source>
</evidence>
<evidence type="ECO:0000259" key="2">
    <source>
        <dbReference type="Pfam" id="PF00582"/>
    </source>
</evidence>
<dbReference type="PANTHER" id="PTHR46268">
    <property type="entry name" value="STRESS RESPONSE PROTEIN NHAX"/>
    <property type="match status" value="1"/>
</dbReference>
<keyword evidence="4" id="KW-1185">Reference proteome</keyword>
<dbReference type="PANTHER" id="PTHR46268:SF6">
    <property type="entry name" value="UNIVERSAL STRESS PROTEIN UP12"/>
    <property type="match status" value="1"/>
</dbReference>